<comment type="caution">
    <text evidence="2">The sequence shown here is derived from an EMBL/GenBank/DDBJ whole genome shotgun (WGS) entry which is preliminary data.</text>
</comment>
<evidence type="ECO:0000313" key="2">
    <source>
        <dbReference type="EMBL" id="KAK2981898.1"/>
    </source>
</evidence>
<dbReference type="Pfam" id="PF13181">
    <property type="entry name" value="TPR_8"/>
    <property type="match status" value="1"/>
</dbReference>
<dbReference type="InterPro" id="IPR039340">
    <property type="entry name" value="Tfc4/TFIIIC-102/Sfc4"/>
</dbReference>
<protein>
    <submittedName>
        <fullName evidence="2">Uncharacterized protein</fullName>
    </submittedName>
</protein>
<feature type="repeat" description="TPR" evidence="1">
    <location>
        <begin position="37"/>
        <end position="70"/>
    </location>
</feature>
<sequence length="348" mass="39429">MNHLFLHCPIAKEIEEGDTGQSRYCLSKAITADPEDLSLKYDRASLYVKLGDYHKAAESYEQISRLCPKNVEALKTAAMLYKRCGQRERTTNILEDYLTCNPNAADLSVVHLLAATHMEGKEYVKALQLIEHAHQFYCSGRELPLYLMIQAGICHVHLGDVEKAEASFSILQRENVSEHPQLVFEVVDVLMGIERYESALKYCMMLEGNVDVNTLHKLEDTVEARLTLASLLLEEDKDDEAISVLSPPTNSESKFDQNSDSTKPWWLDGKIRLKLSQVYKAKGLLEAFVDAIFPSVRESLFLESIQQKVRVKKRLSRSVLSERAKVLDDCQTDTIFHGFRPLASTSEL</sequence>
<dbReference type="GO" id="GO:0000127">
    <property type="term" value="C:transcription factor TFIIIC complex"/>
    <property type="evidence" value="ECO:0007669"/>
    <property type="project" value="TreeGrafter"/>
</dbReference>
<keyword evidence="1" id="KW-0802">TPR repeat</keyword>
<organism evidence="2 3">
    <name type="scientific">Escallonia rubra</name>
    <dbReference type="NCBI Taxonomy" id="112253"/>
    <lineage>
        <taxon>Eukaryota</taxon>
        <taxon>Viridiplantae</taxon>
        <taxon>Streptophyta</taxon>
        <taxon>Embryophyta</taxon>
        <taxon>Tracheophyta</taxon>
        <taxon>Spermatophyta</taxon>
        <taxon>Magnoliopsida</taxon>
        <taxon>eudicotyledons</taxon>
        <taxon>Gunneridae</taxon>
        <taxon>Pentapetalae</taxon>
        <taxon>asterids</taxon>
        <taxon>campanulids</taxon>
        <taxon>Escalloniales</taxon>
        <taxon>Escalloniaceae</taxon>
        <taxon>Escallonia</taxon>
    </lineage>
</organism>
<reference evidence="2" key="1">
    <citation type="submission" date="2022-12" db="EMBL/GenBank/DDBJ databases">
        <title>Draft genome assemblies for two species of Escallonia (Escalloniales).</title>
        <authorList>
            <person name="Chanderbali A."/>
            <person name="Dervinis C."/>
            <person name="Anghel I."/>
            <person name="Soltis D."/>
            <person name="Soltis P."/>
            <person name="Zapata F."/>
        </authorList>
    </citation>
    <scope>NUCLEOTIDE SEQUENCE</scope>
    <source>
        <strain evidence="2">UCBG92.1500</strain>
        <tissue evidence="2">Leaf</tissue>
    </source>
</reference>
<accession>A0AA88UGS5</accession>
<dbReference type="GO" id="GO:0006383">
    <property type="term" value="P:transcription by RNA polymerase III"/>
    <property type="evidence" value="ECO:0007669"/>
    <property type="project" value="InterPro"/>
</dbReference>
<dbReference type="PANTHER" id="PTHR23082:SF0">
    <property type="entry name" value="GENERAL TRANSCRIPTION FACTOR 3C POLYPEPTIDE 3"/>
    <property type="match status" value="1"/>
</dbReference>
<name>A0AA88UGS5_9ASTE</name>
<dbReference type="SUPFAM" id="SSF48452">
    <property type="entry name" value="TPR-like"/>
    <property type="match status" value="1"/>
</dbReference>
<evidence type="ECO:0000256" key="1">
    <source>
        <dbReference type="PROSITE-ProRule" id="PRU00339"/>
    </source>
</evidence>
<keyword evidence="3" id="KW-1185">Reference proteome</keyword>
<evidence type="ECO:0000313" key="3">
    <source>
        <dbReference type="Proteomes" id="UP001187471"/>
    </source>
</evidence>
<dbReference type="Proteomes" id="UP001187471">
    <property type="component" value="Unassembled WGS sequence"/>
</dbReference>
<proteinExistence type="predicted"/>
<dbReference type="InterPro" id="IPR019734">
    <property type="entry name" value="TPR_rpt"/>
</dbReference>
<dbReference type="InterPro" id="IPR011990">
    <property type="entry name" value="TPR-like_helical_dom_sf"/>
</dbReference>
<dbReference type="PANTHER" id="PTHR23082">
    <property type="entry name" value="TRANSCRIPTION INITIATION FACTOR IIIC TFIIIC , POLYPEPTIDE 3-RELATED"/>
    <property type="match status" value="1"/>
</dbReference>
<dbReference type="Gene3D" id="1.25.40.10">
    <property type="entry name" value="Tetratricopeptide repeat domain"/>
    <property type="match status" value="1"/>
</dbReference>
<dbReference type="PROSITE" id="PS50005">
    <property type="entry name" value="TPR"/>
    <property type="match status" value="1"/>
</dbReference>
<dbReference type="AlphaFoldDB" id="A0AA88UGS5"/>
<gene>
    <name evidence="2" type="ORF">RJ640_021089</name>
</gene>
<dbReference type="EMBL" id="JAVXUO010001485">
    <property type="protein sequence ID" value="KAK2981898.1"/>
    <property type="molecule type" value="Genomic_DNA"/>
</dbReference>